<reference evidence="2 3" key="1">
    <citation type="submission" date="2024-06" db="EMBL/GenBank/DDBJ databases">
        <authorList>
            <person name="Kraege A."/>
            <person name="Thomma B."/>
        </authorList>
    </citation>
    <scope>NUCLEOTIDE SEQUENCE [LARGE SCALE GENOMIC DNA]</scope>
</reference>
<name>A0ABP1G479_9CHLO</name>
<evidence type="ECO:0000313" key="2">
    <source>
        <dbReference type="EMBL" id="CAL5224637.1"/>
    </source>
</evidence>
<dbReference type="EMBL" id="CAXHTA020000011">
    <property type="protein sequence ID" value="CAL5224637.1"/>
    <property type="molecule type" value="Genomic_DNA"/>
</dbReference>
<feature type="region of interest" description="Disordered" evidence="1">
    <location>
        <begin position="120"/>
        <end position="142"/>
    </location>
</feature>
<evidence type="ECO:0000313" key="3">
    <source>
        <dbReference type="Proteomes" id="UP001497392"/>
    </source>
</evidence>
<proteinExistence type="predicted"/>
<evidence type="ECO:0000256" key="1">
    <source>
        <dbReference type="SAM" id="MobiDB-lite"/>
    </source>
</evidence>
<gene>
    <name evidence="2" type="primary">g7355</name>
    <name evidence="2" type="ORF">VP750_LOCUS6296</name>
</gene>
<keyword evidence="3" id="KW-1185">Reference proteome</keyword>
<dbReference type="Proteomes" id="UP001497392">
    <property type="component" value="Unassembled WGS sequence"/>
</dbReference>
<sequence>MHHNVNGCYGFVTVVHGPEGPLPYLQRADKRGLAARANLLDSTPAARNFVLHMQARNSSFYGIGHSLGANLLARVTQSPWAVGGALLGGLDRDHTIIFAAPNVLQPDFVAWLDQPEAPCITQPNSPRLPRRRRPEARDGPGATCLAVDMSRRWLPRRRRPEARDGPGATCLAVDMSRRWLPRRRRPEARDGPGATCLAVDMSRRWLPRRRRPEARDGPGATCLAVDMSRRWLPRRRRPEARDGPGATCLAVDMSRRWLPRRRRPEARDGPGATCLAVDMSRRWSAEPGSFAILRPPMPRQAPLLCRANGRGAI</sequence>
<protein>
    <submittedName>
        <fullName evidence="2">G7355 protein</fullName>
    </submittedName>
</protein>
<organism evidence="2 3">
    <name type="scientific">Coccomyxa viridis</name>
    <dbReference type="NCBI Taxonomy" id="1274662"/>
    <lineage>
        <taxon>Eukaryota</taxon>
        <taxon>Viridiplantae</taxon>
        <taxon>Chlorophyta</taxon>
        <taxon>core chlorophytes</taxon>
        <taxon>Trebouxiophyceae</taxon>
        <taxon>Trebouxiophyceae incertae sedis</taxon>
        <taxon>Coccomyxaceae</taxon>
        <taxon>Coccomyxa</taxon>
    </lineage>
</organism>
<comment type="caution">
    <text evidence="2">The sequence shown here is derived from an EMBL/GenBank/DDBJ whole genome shotgun (WGS) entry which is preliminary data.</text>
</comment>
<accession>A0ABP1G479</accession>